<evidence type="ECO:0000313" key="3">
    <source>
        <dbReference type="Proteomes" id="UP000439903"/>
    </source>
</evidence>
<feature type="compositionally biased region" description="Polar residues" evidence="1">
    <location>
        <begin position="66"/>
        <end position="82"/>
    </location>
</feature>
<organism evidence="2 3">
    <name type="scientific">Gigaspora margarita</name>
    <dbReference type="NCBI Taxonomy" id="4874"/>
    <lineage>
        <taxon>Eukaryota</taxon>
        <taxon>Fungi</taxon>
        <taxon>Fungi incertae sedis</taxon>
        <taxon>Mucoromycota</taxon>
        <taxon>Glomeromycotina</taxon>
        <taxon>Glomeromycetes</taxon>
        <taxon>Diversisporales</taxon>
        <taxon>Gigasporaceae</taxon>
        <taxon>Gigaspora</taxon>
    </lineage>
</organism>
<dbReference type="Proteomes" id="UP000439903">
    <property type="component" value="Unassembled WGS sequence"/>
</dbReference>
<gene>
    <name evidence="2" type="ORF">F8M41_019937</name>
</gene>
<protein>
    <submittedName>
        <fullName evidence="2">Uncharacterized protein</fullName>
    </submittedName>
</protein>
<evidence type="ECO:0000313" key="2">
    <source>
        <dbReference type="EMBL" id="KAF0501868.1"/>
    </source>
</evidence>
<sequence length="82" mass="9221">MNRPTNPTNGTQAQFNNNQPRRLQNTNIGGQARPQSDTNQFHNTFDLINGGTDPFNRMESIEHPPQQDTQFSTSLFSGISFP</sequence>
<dbReference type="AlphaFoldDB" id="A0A8H4AJB4"/>
<proteinExistence type="predicted"/>
<name>A0A8H4AJB4_GIGMA</name>
<dbReference type="OrthoDB" id="2441993at2759"/>
<keyword evidence="3" id="KW-1185">Reference proteome</keyword>
<dbReference type="EMBL" id="WTPW01000531">
    <property type="protein sequence ID" value="KAF0501868.1"/>
    <property type="molecule type" value="Genomic_DNA"/>
</dbReference>
<evidence type="ECO:0000256" key="1">
    <source>
        <dbReference type="SAM" id="MobiDB-lite"/>
    </source>
</evidence>
<feature type="compositionally biased region" description="Polar residues" evidence="1">
    <location>
        <begin position="1"/>
        <end position="43"/>
    </location>
</feature>
<feature type="region of interest" description="Disordered" evidence="1">
    <location>
        <begin position="1"/>
        <end position="82"/>
    </location>
</feature>
<accession>A0A8H4AJB4</accession>
<reference evidence="2 3" key="1">
    <citation type="journal article" date="2019" name="Environ. Microbiol.">
        <title>At the nexus of three kingdoms: the genome of the mycorrhizal fungus Gigaspora margarita provides insights into plant, endobacterial and fungal interactions.</title>
        <authorList>
            <person name="Venice F."/>
            <person name="Ghignone S."/>
            <person name="Salvioli di Fossalunga A."/>
            <person name="Amselem J."/>
            <person name="Novero M."/>
            <person name="Xianan X."/>
            <person name="Sedzielewska Toro K."/>
            <person name="Morin E."/>
            <person name="Lipzen A."/>
            <person name="Grigoriev I.V."/>
            <person name="Henrissat B."/>
            <person name="Martin F.M."/>
            <person name="Bonfante P."/>
        </authorList>
    </citation>
    <scope>NUCLEOTIDE SEQUENCE [LARGE SCALE GENOMIC DNA]</scope>
    <source>
        <strain evidence="2 3">BEG34</strain>
    </source>
</reference>
<comment type="caution">
    <text evidence="2">The sequence shown here is derived from an EMBL/GenBank/DDBJ whole genome shotgun (WGS) entry which is preliminary data.</text>
</comment>